<sequence length="370" mass="41948">MLNWMKQTPLVQQGERNKEIWVREADEGIDSFPLDLYLGKKTDLLSLKKNIVNSVKEKVKYYQESRRKLYSGEHEMVTECPVTGISTEETELVANIYGAEYVQTPDTGHVYVRNRPSKRAIHDFYLNDVTYAATYTDKTAAESRLNAIAVPWCQWMLEVYEKQYGRRPKRILDVGSGAGHFVEACRRAGLEAEGIELSESSRQFARDIWGFEMDGRDFTTVTSEYEGFDVVTFWGLLEHTPNPGAILDAAHQVVRSSEGGMVISKLPRWNSLSSAAQRLSPETIIRHIDPMGHIMLFSDASAAELYVRNGFKPTAAWYYGMDVYETLMQVGHLTDSYDGFTQSGAFQTELQQFVDEVRFSDGITLVGVPK</sequence>
<organism evidence="1 2">
    <name type="scientific">Flavilitoribacter nigricans (strain ATCC 23147 / DSM 23189 / NBRC 102662 / NCIMB 1420 / SS-2)</name>
    <name type="common">Lewinella nigricans</name>
    <dbReference type="NCBI Taxonomy" id="1122177"/>
    <lineage>
        <taxon>Bacteria</taxon>
        <taxon>Pseudomonadati</taxon>
        <taxon>Bacteroidota</taxon>
        <taxon>Saprospiria</taxon>
        <taxon>Saprospirales</taxon>
        <taxon>Lewinellaceae</taxon>
        <taxon>Flavilitoribacter</taxon>
    </lineage>
</organism>
<keyword evidence="2" id="KW-1185">Reference proteome</keyword>
<dbReference type="CDD" id="cd02440">
    <property type="entry name" value="AdoMet_MTases"/>
    <property type="match status" value="1"/>
</dbReference>
<dbReference type="SUPFAM" id="SSF53335">
    <property type="entry name" value="S-adenosyl-L-methionine-dependent methyltransferases"/>
    <property type="match status" value="1"/>
</dbReference>
<comment type="caution">
    <text evidence="1">The sequence shown here is derived from an EMBL/GenBank/DDBJ whole genome shotgun (WGS) entry which is preliminary data.</text>
</comment>
<name>A0A2D0NGG8_FLAN2</name>
<dbReference type="AlphaFoldDB" id="A0A2D0NGG8"/>
<evidence type="ECO:0000313" key="1">
    <source>
        <dbReference type="EMBL" id="PHN07567.1"/>
    </source>
</evidence>
<evidence type="ECO:0008006" key="3">
    <source>
        <dbReference type="Google" id="ProtNLM"/>
    </source>
</evidence>
<evidence type="ECO:0000313" key="2">
    <source>
        <dbReference type="Proteomes" id="UP000223913"/>
    </source>
</evidence>
<dbReference type="OrthoDB" id="2370471at2"/>
<gene>
    <name evidence="1" type="ORF">CRP01_05555</name>
</gene>
<proteinExistence type="predicted"/>
<dbReference type="PANTHER" id="PTHR43861:SF6">
    <property type="entry name" value="METHYLTRANSFERASE TYPE 11"/>
    <property type="match status" value="1"/>
</dbReference>
<reference evidence="1 2" key="1">
    <citation type="submission" date="2017-10" db="EMBL/GenBank/DDBJ databases">
        <title>The draft genome sequence of Lewinella nigricans NBRC 102662.</title>
        <authorList>
            <person name="Wang K."/>
        </authorList>
    </citation>
    <scope>NUCLEOTIDE SEQUENCE [LARGE SCALE GENOMIC DNA]</scope>
    <source>
        <strain evidence="1 2">NBRC 102662</strain>
    </source>
</reference>
<dbReference type="Gene3D" id="3.40.50.150">
    <property type="entry name" value="Vaccinia Virus protein VP39"/>
    <property type="match status" value="1"/>
</dbReference>
<dbReference type="InterPro" id="IPR029063">
    <property type="entry name" value="SAM-dependent_MTases_sf"/>
</dbReference>
<dbReference type="EMBL" id="PDUD01000009">
    <property type="protein sequence ID" value="PHN07567.1"/>
    <property type="molecule type" value="Genomic_DNA"/>
</dbReference>
<protein>
    <recommendedName>
        <fullName evidence="3">Methyltransferase domain-containing protein</fullName>
    </recommendedName>
</protein>
<dbReference type="PANTHER" id="PTHR43861">
    <property type="entry name" value="TRANS-ACONITATE 2-METHYLTRANSFERASE-RELATED"/>
    <property type="match status" value="1"/>
</dbReference>
<accession>A0A2D0NGG8</accession>
<dbReference type="Pfam" id="PF13489">
    <property type="entry name" value="Methyltransf_23"/>
    <property type="match status" value="1"/>
</dbReference>
<dbReference type="Proteomes" id="UP000223913">
    <property type="component" value="Unassembled WGS sequence"/>
</dbReference>
<dbReference type="RefSeq" id="WP_099149016.1">
    <property type="nucleotide sequence ID" value="NZ_PDUD01000009.1"/>
</dbReference>